<keyword evidence="3" id="KW-1185">Reference proteome</keyword>
<feature type="domain" description="Heterokaryon incompatibility" evidence="1">
    <location>
        <begin position="344"/>
        <end position="430"/>
    </location>
</feature>
<evidence type="ECO:0000313" key="2">
    <source>
        <dbReference type="EMBL" id="PMD37700.1"/>
    </source>
</evidence>
<sequence>MDHFLLPKEPSSPVIRVSHLGRQRYDGGPFLAYGRRSGLIKEPSTSDEHVSFEWLLRARNDRMPKDEFQGFLQTWLIFGMLVEFAVHSQFRNSLLPVDGLDPESDDDIRRLLVQTFYNIWLVKDEEGQEYINSSQLVSILQAFGEWPGTDETRRGICSHLGHCLQLSNVIITTVRQELDHDIADSIVAVHESLAGTVEKSSWTYFGSLITSLHLGWGHLGFFNEEIVESMISNGWCKSDIARIVDRYSSLQLYHFMSKLAKPNTRRSHINCSETRCVAHQIVPTEYNPSHWPAECQCESIVIENSATVPILMEEGRIPLLRIGVGDSVDDTVVEVIGSTIETQYIAISHVWSDGMGNPHMTALPKCQLVRLKEYAQKLKDSCDKLFTTHETEVLIWLDTLCCPVEPLEAKKLALRKMRKTYRESTLVPVVDNSLTCCEVDDWFEAASRILTSPHTRRLWTLQEIALPQVLFWQFSNQTIGVAILYQNISTLMQDPRLRGFGHDLVIDIGRHAVFFHSLQAKRDGFQTLSDLESALAFRGVSYPADEALCLGTLLSLPEKEILDVEEDQRMQKVWELFAKKYKSFPADAIFSRRPERRGKSWRWAPSTMLGTPQRARPGVAGYGRRISMWQGPGTGTPTEWGLQVRFPGWRLFRSDAVPDPPPSWWSSIYSSFYPPPKPPEPAVPKPHGHNWWDKFTSLAEVSIQFRDPRSGKWCQLSSLDLDSARQTWTQEQWDTWIAEGKKPLCEFIESGKCAVVYQPRDTNRKMADDLDEYQRQHVWRGVMVYIDDEHIVARGNGMRVYAYCYALVQQLPAEKQNLFDQVEQWAHEIDQSELVKRLENCELDSEEYKTVRKELVEHMKNMVKEHLEKNPQFEEAVQFMFGDVGPEMLWGFVGDWKRQDIVARRLRDDQIWYFDG</sequence>
<dbReference type="OrthoDB" id="2426273at2759"/>
<evidence type="ECO:0000259" key="1">
    <source>
        <dbReference type="Pfam" id="PF06985"/>
    </source>
</evidence>
<evidence type="ECO:0000313" key="3">
    <source>
        <dbReference type="Proteomes" id="UP000235786"/>
    </source>
</evidence>
<accession>A0A2J6RGS8</accession>
<protein>
    <recommendedName>
        <fullName evidence="1">Heterokaryon incompatibility domain-containing protein</fullName>
    </recommendedName>
</protein>
<organism evidence="2 3">
    <name type="scientific">Hyaloscypha variabilis (strain UAMH 11265 / GT02V1 / F)</name>
    <name type="common">Meliniomyces variabilis</name>
    <dbReference type="NCBI Taxonomy" id="1149755"/>
    <lineage>
        <taxon>Eukaryota</taxon>
        <taxon>Fungi</taxon>
        <taxon>Dikarya</taxon>
        <taxon>Ascomycota</taxon>
        <taxon>Pezizomycotina</taxon>
        <taxon>Leotiomycetes</taxon>
        <taxon>Helotiales</taxon>
        <taxon>Hyaloscyphaceae</taxon>
        <taxon>Hyaloscypha</taxon>
        <taxon>Hyaloscypha variabilis</taxon>
    </lineage>
</organism>
<dbReference type="Proteomes" id="UP000235786">
    <property type="component" value="Unassembled WGS sequence"/>
</dbReference>
<gene>
    <name evidence="2" type="ORF">L207DRAFT_493251</name>
</gene>
<dbReference type="AlphaFoldDB" id="A0A2J6RGS8"/>
<dbReference type="STRING" id="1149755.A0A2J6RGS8"/>
<dbReference type="EMBL" id="KZ613949">
    <property type="protein sequence ID" value="PMD37700.1"/>
    <property type="molecule type" value="Genomic_DNA"/>
</dbReference>
<name>A0A2J6RGS8_HYAVF</name>
<dbReference type="Pfam" id="PF06985">
    <property type="entry name" value="HET"/>
    <property type="match status" value="1"/>
</dbReference>
<dbReference type="PANTHER" id="PTHR39596:SF3">
    <property type="entry name" value="HETEROKARYON INCOMPATIBILITY DOMAIN-CONTAINING PROTEIN"/>
    <property type="match status" value="1"/>
</dbReference>
<proteinExistence type="predicted"/>
<dbReference type="PANTHER" id="PTHR39596">
    <property type="match status" value="1"/>
</dbReference>
<dbReference type="InterPro" id="IPR010730">
    <property type="entry name" value="HET"/>
</dbReference>
<reference evidence="2 3" key="1">
    <citation type="submission" date="2016-04" db="EMBL/GenBank/DDBJ databases">
        <title>A degradative enzymes factory behind the ericoid mycorrhizal symbiosis.</title>
        <authorList>
            <consortium name="DOE Joint Genome Institute"/>
            <person name="Martino E."/>
            <person name="Morin E."/>
            <person name="Grelet G."/>
            <person name="Kuo A."/>
            <person name="Kohler A."/>
            <person name="Daghino S."/>
            <person name="Barry K."/>
            <person name="Choi C."/>
            <person name="Cichocki N."/>
            <person name="Clum A."/>
            <person name="Copeland A."/>
            <person name="Hainaut M."/>
            <person name="Haridas S."/>
            <person name="Labutti K."/>
            <person name="Lindquist E."/>
            <person name="Lipzen A."/>
            <person name="Khouja H.-R."/>
            <person name="Murat C."/>
            <person name="Ohm R."/>
            <person name="Olson A."/>
            <person name="Spatafora J."/>
            <person name="Veneault-Fourrey C."/>
            <person name="Henrissat B."/>
            <person name="Grigoriev I."/>
            <person name="Martin F."/>
            <person name="Perotto S."/>
        </authorList>
    </citation>
    <scope>NUCLEOTIDE SEQUENCE [LARGE SCALE GENOMIC DNA]</scope>
    <source>
        <strain evidence="2 3">F</strain>
    </source>
</reference>